<organism evidence="1 2">
    <name type="scientific">Lactuca saligna</name>
    <name type="common">Willowleaf lettuce</name>
    <dbReference type="NCBI Taxonomy" id="75948"/>
    <lineage>
        <taxon>Eukaryota</taxon>
        <taxon>Viridiplantae</taxon>
        <taxon>Streptophyta</taxon>
        <taxon>Embryophyta</taxon>
        <taxon>Tracheophyta</taxon>
        <taxon>Spermatophyta</taxon>
        <taxon>Magnoliopsida</taxon>
        <taxon>eudicotyledons</taxon>
        <taxon>Gunneridae</taxon>
        <taxon>Pentapetalae</taxon>
        <taxon>asterids</taxon>
        <taxon>campanulids</taxon>
        <taxon>Asterales</taxon>
        <taxon>Asteraceae</taxon>
        <taxon>Cichorioideae</taxon>
        <taxon>Cichorieae</taxon>
        <taxon>Lactucinae</taxon>
        <taxon>Lactuca</taxon>
    </lineage>
</organism>
<gene>
    <name evidence="1" type="ORF">LSALG_LOCUS2768</name>
</gene>
<evidence type="ECO:0000313" key="2">
    <source>
        <dbReference type="Proteomes" id="UP001177003"/>
    </source>
</evidence>
<proteinExistence type="predicted"/>
<reference evidence="1" key="1">
    <citation type="submission" date="2023-04" db="EMBL/GenBank/DDBJ databases">
        <authorList>
            <person name="Vijverberg K."/>
            <person name="Xiong W."/>
            <person name="Schranz E."/>
        </authorList>
    </citation>
    <scope>NUCLEOTIDE SEQUENCE</scope>
</reference>
<evidence type="ECO:0000313" key="1">
    <source>
        <dbReference type="EMBL" id="CAI9262001.1"/>
    </source>
</evidence>
<accession>A0AA35UNP6</accession>
<name>A0AA35UNP6_LACSI</name>
<keyword evidence="2" id="KW-1185">Reference proteome</keyword>
<dbReference type="AlphaFoldDB" id="A0AA35UNP6"/>
<sequence length="122" mass="12836">MASENGNDGSERGCSREEGYNVVVGLSTVVAEIGWVSGGKKVAVVASCRQWVAAPLLGFPALVNRKEGRSGDGGWLSEFLGNSSVVGASHGPRGKMEAGDVYSNNGGSRQWWPTVVVWVARK</sequence>
<dbReference type="Proteomes" id="UP001177003">
    <property type="component" value="Chromosome 0"/>
</dbReference>
<protein>
    <submittedName>
        <fullName evidence="1">Uncharacterized protein</fullName>
    </submittedName>
</protein>
<dbReference type="EMBL" id="OX465086">
    <property type="protein sequence ID" value="CAI9262001.1"/>
    <property type="molecule type" value="Genomic_DNA"/>
</dbReference>